<dbReference type="Proteomes" id="UP000649617">
    <property type="component" value="Unassembled WGS sequence"/>
</dbReference>
<evidence type="ECO:0000313" key="2">
    <source>
        <dbReference type="EMBL" id="CAE7600177.1"/>
    </source>
</evidence>
<gene>
    <name evidence="2" type="ORF">SPIL2461_LOCUS15930</name>
</gene>
<dbReference type="EMBL" id="CAJNIZ010040180">
    <property type="protein sequence ID" value="CAE7600177.1"/>
    <property type="molecule type" value="Genomic_DNA"/>
</dbReference>
<accession>A0A812V5V7</accession>
<keyword evidence="3" id="KW-1185">Reference proteome</keyword>
<comment type="caution">
    <text evidence="2">The sequence shown here is derived from an EMBL/GenBank/DDBJ whole genome shotgun (WGS) entry which is preliminary data.</text>
</comment>
<evidence type="ECO:0000313" key="3">
    <source>
        <dbReference type="Proteomes" id="UP000649617"/>
    </source>
</evidence>
<dbReference type="AlphaFoldDB" id="A0A812V5V7"/>
<sequence length="472" mass="51374">MLEQWQSLTNFTVAKQVQSFFGLETDVAELPPTQETQASPMPSHVDLDSQQPPGKEDSKSRVQAGDGRGLVPEETGHTGAFSSLLSGDATLSAPDSCVEEPSEFASDSAQHKIQQSSRPMYMPDMRMDEEDLEDQHPATPFLDDASDDNPVLDALPAMQMAEAEELPYWLQLSSEGLVSQWAPFSSYTGTDTNLSVRPAPQQEEAIASLQQTIMPEGFQVISVRHQESLSDPSIISAGKYFYFDAAAYPSYEFSSHPCLVEQWRGAVLVWSGAVSLSLGALAAVDMPAASTPAVGRKEPRQASQPGDFEVDDVISVVGFHRNLIVSLGKHMDFPENLLGYQGYCVGKRALPQQDFSTETGAKYADELGDLGKRMQINIEVDERELLAIRGATESRASMGCLLEPAAHVENTNTAANELARENSLVLAGIEVAEEGSIPHNIRSSASTEGWTARRHAILNARPRHVPDREATL</sequence>
<protein>
    <submittedName>
        <fullName evidence="2">Uncharacterized protein</fullName>
    </submittedName>
</protein>
<evidence type="ECO:0000256" key="1">
    <source>
        <dbReference type="SAM" id="MobiDB-lite"/>
    </source>
</evidence>
<feature type="compositionally biased region" description="Polar residues" evidence="1">
    <location>
        <begin position="105"/>
        <end position="118"/>
    </location>
</feature>
<name>A0A812V5V7_SYMPI</name>
<dbReference type="OrthoDB" id="436014at2759"/>
<feature type="region of interest" description="Disordered" evidence="1">
    <location>
        <begin position="28"/>
        <end position="120"/>
    </location>
</feature>
<reference evidence="2" key="1">
    <citation type="submission" date="2021-02" db="EMBL/GenBank/DDBJ databases">
        <authorList>
            <person name="Dougan E. K."/>
            <person name="Rhodes N."/>
            <person name="Thang M."/>
            <person name="Chan C."/>
        </authorList>
    </citation>
    <scope>NUCLEOTIDE SEQUENCE</scope>
</reference>
<organism evidence="2 3">
    <name type="scientific">Symbiodinium pilosum</name>
    <name type="common">Dinoflagellate</name>
    <dbReference type="NCBI Taxonomy" id="2952"/>
    <lineage>
        <taxon>Eukaryota</taxon>
        <taxon>Sar</taxon>
        <taxon>Alveolata</taxon>
        <taxon>Dinophyceae</taxon>
        <taxon>Suessiales</taxon>
        <taxon>Symbiodiniaceae</taxon>
        <taxon>Symbiodinium</taxon>
    </lineage>
</organism>
<proteinExistence type="predicted"/>